<organism evidence="1 2">
    <name type="scientific">Citrobacter phage Merlin</name>
    <dbReference type="NCBI Taxonomy" id="1675602"/>
    <lineage>
        <taxon>Viruses</taxon>
        <taxon>Duplodnaviria</taxon>
        <taxon>Heunggongvirae</taxon>
        <taxon>Uroviricota</taxon>
        <taxon>Caudoviricetes</taxon>
        <taxon>Pantevenvirales</taxon>
        <taxon>Straboviridae</taxon>
        <taxon>Tevenvirinae</taxon>
        <taxon>Moonvirus</taxon>
        <taxon>Moonvirus merlin</taxon>
    </lineage>
</organism>
<proteinExistence type="predicted"/>
<evidence type="ECO:0000313" key="2">
    <source>
        <dbReference type="Proteomes" id="UP000204280"/>
    </source>
</evidence>
<dbReference type="GeneID" id="26648162"/>
<name>A0A0K1LNW2_9CAUD</name>
<keyword evidence="2" id="KW-1185">Reference proteome</keyword>
<protein>
    <submittedName>
        <fullName evidence="1">Uncharacterized protein</fullName>
    </submittedName>
</protein>
<dbReference type="Proteomes" id="UP000204280">
    <property type="component" value="Segment"/>
</dbReference>
<reference evidence="1 2" key="1">
    <citation type="journal article" date="2015" name="Genome Announc.">
        <title>Complete Genome Sequence of Citrobacter freundii Myophage Merlin.</title>
        <authorList>
            <person name="LeSage K.C."/>
            <person name="Hargrove E.C."/>
            <person name="Cahill J.L."/>
            <person name="Rasche E.S."/>
            <person name="Kuty Everett G.F."/>
        </authorList>
    </citation>
    <scope>NUCLEOTIDE SEQUENCE [LARGE SCALE GENOMIC DNA]</scope>
</reference>
<dbReference type="RefSeq" id="YP_009203951.1">
    <property type="nucleotide sequence ID" value="NC_028857.1"/>
</dbReference>
<evidence type="ECO:0000313" key="1">
    <source>
        <dbReference type="EMBL" id="AKU43883.1"/>
    </source>
</evidence>
<dbReference type="EMBL" id="KT001915">
    <property type="protein sequence ID" value="AKU43883.1"/>
    <property type="molecule type" value="Genomic_DNA"/>
</dbReference>
<accession>A0A0K1LNW2</accession>
<sequence length="100" mass="11804">MITFEKTPEVVVSDMTEEFIFTMEANNIRCIKVQPTFVIEHLEKQFGCEILSKSTTDYDYVIKQFVELKPELVLVREVKEECIGDDVRYIFRVDYIKVKA</sequence>
<gene>
    <name evidence="1" type="ORF">CPT_Merlin237</name>
</gene>
<dbReference type="KEGG" id="vg:26648162"/>